<dbReference type="Pfam" id="PF00083">
    <property type="entry name" value="Sugar_tr"/>
    <property type="match status" value="2"/>
</dbReference>
<dbReference type="PROSITE" id="PS50850">
    <property type="entry name" value="MFS"/>
    <property type="match status" value="1"/>
</dbReference>
<dbReference type="Gene3D" id="1.20.1250.20">
    <property type="entry name" value="MFS general substrate transporter like domains"/>
    <property type="match status" value="1"/>
</dbReference>
<dbReference type="SUPFAM" id="SSF103473">
    <property type="entry name" value="MFS general substrate transporter"/>
    <property type="match status" value="1"/>
</dbReference>
<dbReference type="GO" id="GO:0022857">
    <property type="term" value="F:transmembrane transporter activity"/>
    <property type="evidence" value="ECO:0007669"/>
    <property type="project" value="InterPro"/>
</dbReference>
<evidence type="ECO:0000256" key="5">
    <source>
        <dbReference type="SAM" id="Phobius"/>
    </source>
</evidence>
<feature type="transmembrane region" description="Helical" evidence="5">
    <location>
        <begin position="462"/>
        <end position="480"/>
    </location>
</feature>
<dbReference type="OrthoDB" id="5296287at2759"/>
<accession>A0A9Q0YFY6</accession>
<proteinExistence type="predicted"/>
<evidence type="ECO:0000313" key="8">
    <source>
        <dbReference type="Proteomes" id="UP001152320"/>
    </source>
</evidence>
<feature type="transmembrane region" description="Helical" evidence="5">
    <location>
        <begin position="201"/>
        <end position="224"/>
    </location>
</feature>
<name>A0A9Q0YFY6_HOLLE</name>
<sequence>MLKMDVDEALHTIGDLGRGQILIVITIGALSQMAASWVAFGITFLAAFPDHFCTVPHDANVEDYIPRVETNGEYVYDSCTQYLNPGSSDNLTAPCSNGWTFSMTPYGSTIVSEHPENDAISTIYNARLNLISVSLRQWDLVCDRMQLAALAQSVLILGVMVGSVIFGYLSDRIGRKPVLMFSSFFQGCLGIVLALSPTFWFFLIIRFIMGIIHQGCTIPGYALVSEFFSPRKRAIGFSLFAGFWPIGVMILALLAFFIRDWRYLQLAITLPFFVFTLICWFVPESPRWLVSVGKFQEASMILTKLARFNGSRVDSVVIGRKPFRDCGIDNKSYTDSAETKVCGSYNQEETKEACSNDLTTISQQVARSGMGEKKEIKEINSKPAITKSFTYLYLCKTPRMALVTIVVTTTWLTSSFSFHGLSLNSVRLAGSPYLNLFLTGAIEIPATFVGTMLSIKFGRRKPVCVLLIASSIVCVVTGFIPRQSGNGMDLTAAIMTFAVAGKFFLVSSYVIVILYATEVFPTVVRNQGMAVAVMTARIGPLLAPFVVLLDEIYHSLPIIIFGVASAIPSLFVLLLPETQGKSQPETAEDIDLMYQEEKFRVKGAVSPRGDRGCP</sequence>
<dbReference type="GO" id="GO:0016020">
    <property type="term" value="C:membrane"/>
    <property type="evidence" value="ECO:0007669"/>
    <property type="project" value="UniProtKB-SubCell"/>
</dbReference>
<evidence type="ECO:0000256" key="4">
    <source>
        <dbReference type="ARBA" id="ARBA00023136"/>
    </source>
</evidence>
<feature type="domain" description="Major facilitator superfamily (MFS) profile" evidence="6">
    <location>
        <begin position="93"/>
        <end position="580"/>
    </location>
</feature>
<comment type="caution">
    <text evidence="7">The sequence shown here is derived from an EMBL/GenBank/DDBJ whole genome shotgun (WGS) entry which is preliminary data.</text>
</comment>
<keyword evidence="8" id="KW-1185">Reference proteome</keyword>
<feature type="transmembrane region" description="Helical" evidence="5">
    <location>
        <begin position="528"/>
        <end position="549"/>
    </location>
</feature>
<feature type="transmembrane region" description="Helical" evidence="5">
    <location>
        <begin position="236"/>
        <end position="257"/>
    </location>
</feature>
<gene>
    <name evidence="7" type="ORF">HOLleu_39381</name>
</gene>
<feature type="transmembrane region" description="Helical" evidence="5">
    <location>
        <begin position="263"/>
        <end position="282"/>
    </location>
</feature>
<feature type="transmembrane region" description="Helical" evidence="5">
    <location>
        <begin position="492"/>
        <end position="516"/>
    </location>
</feature>
<evidence type="ECO:0000313" key="7">
    <source>
        <dbReference type="EMBL" id="KAJ8022012.1"/>
    </source>
</evidence>
<evidence type="ECO:0000256" key="1">
    <source>
        <dbReference type="ARBA" id="ARBA00004141"/>
    </source>
</evidence>
<dbReference type="CDD" id="cd17317">
    <property type="entry name" value="MFS_SLC22"/>
    <property type="match status" value="1"/>
</dbReference>
<feature type="transmembrane region" description="Helical" evidence="5">
    <location>
        <begin position="147"/>
        <end position="169"/>
    </location>
</feature>
<feature type="transmembrane region" description="Helical" evidence="5">
    <location>
        <begin position="21"/>
        <end position="48"/>
    </location>
</feature>
<keyword evidence="3 5" id="KW-1133">Transmembrane helix</keyword>
<dbReference type="AlphaFoldDB" id="A0A9Q0YFY6"/>
<dbReference type="InterPro" id="IPR036259">
    <property type="entry name" value="MFS_trans_sf"/>
</dbReference>
<reference evidence="7" key="1">
    <citation type="submission" date="2021-10" db="EMBL/GenBank/DDBJ databases">
        <title>Tropical sea cucumber genome reveals ecological adaptation and Cuvierian tubules defense mechanism.</title>
        <authorList>
            <person name="Chen T."/>
        </authorList>
    </citation>
    <scope>NUCLEOTIDE SEQUENCE</scope>
    <source>
        <strain evidence="7">Nanhai2018</strain>
        <tissue evidence="7">Muscle</tissue>
    </source>
</reference>
<keyword evidence="2 5" id="KW-0812">Transmembrane</keyword>
<feature type="transmembrane region" description="Helical" evidence="5">
    <location>
        <begin position="555"/>
        <end position="575"/>
    </location>
</feature>
<comment type="subcellular location">
    <subcellularLocation>
        <location evidence="1">Membrane</location>
        <topology evidence="1">Multi-pass membrane protein</topology>
    </subcellularLocation>
</comment>
<dbReference type="EMBL" id="JAIZAY010000021">
    <property type="protein sequence ID" value="KAJ8022012.1"/>
    <property type="molecule type" value="Genomic_DNA"/>
</dbReference>
<evidence type="ECO:0000256" key="2">
    <source>
        <dbReference type="ARBA" id="ARBA00022692"/>
    </source>
</evidence>
<evidence type="ECO:0000256" key="3">
    <source>
        <dbReference type="ARBA" id="ARBA00022989"/>
    </source>
</evidence>
<feature type="transmembrane region" description="Helical" evidence="5">
    <location>
        <begin position="178"/>
        <end position="195"/>
    </location>
</feature>
<feature type="transmembrane region" description="Helical" evidence="5">
    <location>
        <begin position="400"/>
        <end position="421"/>
    </location>
</feature>
<organism evidence="7 8">
    <name type="scientific">Holothuria leucospilota</name>
    <name type="common">Black long sea cucumber</name>
    <name type="synonym">Mertensiothuria leucospilota</name>
    <dbReference type="NCBI Taxonomy" id="206669"/>
    <lineage>
        <taxon>Eukaryota</taxon>
        <taxon>Metazoa</taxon>
        <taxon>Echinodermata</taxon>
        <taxon>Eleutherozoa</taxon>
        <taxon>Echinozoa</taxon>
        <taxon>Holothuroidea</taxon>
        <taxon>Aspidochirotacea</taxon>
        <taxon>Aspidochirotida</taxon>
        <taxon>Holothuriidae</taxon>
        <taxon>Holothuria</taxon>
    </lineage>
</organism>
<dbReference type="InterPro" id="IPR020846">
    <property type="entry name" value="MFS_dom"/>
</dbReference>
<dbReference type="PANTHER" id="PTHR24064">
    <property type="entry name" value="SOLUTE CARRIER FAMILY 22 MEMBER"/>
    <property type="match status" value="1"/>
</dbReference>
<evidence type="ECO:0000259" key="6">
    <source>
        <dbReference type="PROSITE" id="PS50850"/>
    </source>
</evidence>
<protein>
    <submittedName>
        <fullName evidence="7">Solute carrier family 22 member 6-B</fullName>
    </submittedName>
</protein>
<feature type="transmembrane region" description="Helical" evidence="5">
    <location>
        <begin position="433"/>
        <end position="455"/>
    </location>
</feature>
<dbReference type="Proteomes" id="UP001152320">
    <property type="component" value="Chromosome 21"/>
</dbReference>
<keyword evidence="4 5" id="KW-0472">Membrane</keyword>
<dbReference type="InterPro" id="IPR005828">
    <property type="entry name" value="MFS_sugar_transport-like"/>
</dbReference>